<keyword evidence="3" id="KW-0378">Hydrolase</keyword>
<evidence type="ECO:0000256" key="1">
    <source>
        <dbReference type="SAM" id="Phobius"/>
    </source>
</evidence>
<organism evidence="3 4">
    <name type="scientific">Halomarina rubra</name>
    <dbReference type="NCBI Taxonomy" id="2071873"/>
    <lineage>
        <taxon>Archaea</taxon>
        <taxon>Methanobacteriati</taxon>
        <taxon>Methanobacteriota</taxon>
        <taxon>Stenosarchaea group</taxon>
        <taxon>Halobacteria</taxon>
        <taxon>Halobacteriales</taxon>
        <taxon>Natronomonadaceae</taxon>
        <taxon>Halomarina</taxon>
    </lineage>
</organism>
<dbReference type="EC" id="3.4.-.-" evidence="3"/>
<dbReference type="RefSeq" id="WP_250872340.1">
    <property type="nucleotide sequence ID" value="NZ_JALXFV010000002.1"/>
</dbReference>
<feature type="transmembrane region" description="Helical" evidence="1">
    <location>
        <begin position="231"/>
        <end position="255"/>
    </location>
</feature>
<dbReference type="Pfam" id="PF02517">
    <property type="entry name" value="Rce1-like"/>
    <property type="match status" value="1"/>
</dbReference>
<sequence length="274" mass="28310">MEPVSRTPSTEDRLLTVGKMLGLGFLGLAVGIVTQIALLLVLIAAGVDVLDSPLLSVGLSLVSLQGVGLAVVGVLYLRYSGYGLSFVGFRFPTLRDVAWTVGGFVAMVAVLLAAASVLQAISSALGVETAENSIVQTASEDPTVLFLLIPAAFLIIGPSEELLFRGIIQGRLREVFGPLAGILIASTIFGFAHLTAFAATAGSIASVLIPIGGLTAVSLVLGYTYEKTDNLVVPALIHGAYDALLFSLLYVTLVYGDELQAAANNSSGVLAALF</sequence>
<dbReference type="InterPro" id="IPR052710">
    <property type="entry name" value="CAAX_protease"/>
</dbReference>
<keyword evidence="4" id="KW-1185">Reference proteome</keyword>
<keyword evidence="1" id="KW-0472">Membrane</keyword>
<gene>
    <name evidence="3" type="ORF">ACFSBT_03585</name>
</gene>
<feature type="transmembrane region" description="Helical" evidence="1">
    <location>
        <begin position="142"/>
        <end position="163"/>
    </location>
</feature>
<feature type="domain" description="CAAX prenyl protease 2/Lysostaphin resistance protein A-like" evidence="2">
    <location>
        <begin position="145"/>
        <end position="243"/>
    </location>
</feature>
<keyword evidence="1" id="KW-1133">Transmembrane helix</keyword>
<dbReference type="Proteomes" id="UP001597187">
    <property type="component" value="Unassembled WGS sequence"/>
</dbReference>
<evidence type="ECO:0000313" key="3">
    <source>
        <dbReference type="EMBL" id="MFD1512360.1"/>
    </source>
</evidence>
<keyword evidence="1" id="KW-0812">Transmembrane</keyword>
<dbReference type="PANTHER" id="PTHR36435">
    <property type="entry name" value="SLR1288 PROTEIN"/>
    <property type="match status" value="1"/>
</dbReference>
<dbReference type="GO" id="GO:0080120">
    <property type="term" value="P:CAAX-box protein maturation"/>
    <property type="evidence" value="ECO:0007669"/>
    <property type="project" value="UniProtKB-ARBA"/>
</dbReference>
<accession>A0ABD6AS68</accession>
<dbReference type="PANTHER" id="PTHR36435:SF1">
    <property type="entry name" value="CAAX AMINO TERMINAL PROTEASE FAMILY PROTEIN"/>
    <property type="match status" value="1"/>
</dbReference>
<evidence type="ECO:0000259" key="2">
    <source>
        <dbReference type="Pfam" id="PF02517"/>
    </source>
</evidence>
<dbReference type="InterPro" id="IPR003675">
    <property type="entry name" value="Rce1/LyrA-like_dom"/>
</dbReference>
<proteinExistence type="predicted"/>
<comment type="caution">
    <text evidence="3">The sequence shown here is derived from an EMBL/GenBank/DDBJ whole genome shotgun (WGS) entry which is preliminary data.</text>
</comment>
<feature type="transmembrane region" description="Helical" evidence="1">
    <location>
        <begin position="57"/>
        <end position="77"/>
    </location>
</feature>
<feature type="transmembrane region" description="Helical" evidence="1">
    <location>
        <begin position="175"/>
        <end position="198"/>
    </location>
</feature>
<name>A0ABD6AS68_9EURY</name>
<feature type="transmembrane region" description="Helical" evidence="1">
    <location>
        <begin position="97"/>
        <end position="122"/>
    </location>
</feature>
<dbReference type="AlphaFoldDB" id="A0ABD6AS68"/>
<reference evidence="3 4" key="1">
    <citation type="journal article" date="2019" name="Int. J. Syst. Evol. Microbiol.">
        <title>The Global Catalogue of Microorganisms (GCM) 10K type strain sequencing project: providing services to taxonomists for standard genome sequencing and annotation.</title>
        <authorList>
            <consortium name="The Broad Institute Genomics Platform"/>
            <consortium name="The Broad Institute Genome Sequencing Center for Infectious Disease"/>
            <person name="Wu L."/>
            <person name="Ma J."/>
        </authorList>
    </citation>
    <scope>NUCLEOTIDE SEQUENCE [LARGE SCALE GENOMIC DNA]</scope>
    <source>
        <strain evidence="3 4">CGMCC 1.12563</strain>
    </source>
</reference>
<dbReference type="EMBL" id="JBHUDC010000002">
    <property type="protein sequence ID" value="MFD1512360.1"/>
    <property type="molecule type" value="Genomic_DNA"/>
</dbReference>
<feature type="transmembrane region" description="Helical" evidence="1">
    <location>
        <begin position="204"/>
        <end position="224"/>
    </location>
</feature>
<protein>
    <submittedName>
        <fullName evidence="3">CPBP family intramembrane glutamic endopeptidase</fullName>
        <ecNumber evidence="3">3.4.-.-</ecNumber>
    </submittedName>
</protein>
<evidence type="ECO:0000313" key="4">
    <source>
        <dbReference type="Proteomes" id="UP001597187"/>
    </source>
</evidence>
<dbReference type="GO" id="GO:0004175">
    <property type="term" value="F:endopeptidase activity"/>
    <property type="evidence" value="ECO:0007669"/>
    <property type="project" value="UniProtKB-ARBA"/>
</dbReference>
<feature type="transmembrane region" description="Helical" evidence="1">
    <location>
        <begin position="21"/>
        <end position="45"/>
    </location>
</feature>